<evidence type="ECO:0000313" key="5">
    <source>
        <dbReference type="Proteomes" id="UP000325313"/>
    </source>
</evidence>
<dbReference type="AlphaFoldDB" id="A0A5B0RG06"/>
<reference evidence="4 5" key="1">
    <citation type="submission" date="2019-05" db="EMBL/GenBank/DDBJ databases">
        <title>Emergence of the Ug99 lineage of the wheat stem rust pathogen through somatic hybridization.</title>
        <authorList>
            <person name="Li F."/>
            <person name="Upadhyaya N.M."/>
            <person name="Sperschneider J."/>
            <person name="Matny O."/>
            <person name="Nguyen-Phuc H."/>
            <person name="Mago R."/>
            <person name="Raley C."/>
            <person name="Miller M.E."/>
            <person name="Silverstein K.A.T."/>
            <person name="Henningsen E."/>
            <person name="Hirsch C.D."/>
            <person name="Visser B."/>
            <person name="Pretorius Z.A."/>
            <person name="Steffenson B.J."/>
            <person name="Schwessinger B."/>
            <person name="Dodds P.N."/>
            <person name="Figueroa M."/>
        </authorList>
    </citation>
    <scope>NUCLEOTIDE SEQUENCE [LARGE SCALE GENOMIC DNA]</scope>
    <source>
        <strain evidence="2">21-0</strain>
        <strain evidence="3 5">Ug99</strain>
    </source>
</reference>
<gene>
    <name evidence="2" type="ORF">PGT21_012910</name>
    <name evidence="3" type="ORF">PGTUg99_034668</name>
</gene>
<evidence type="ECO:0000259" key="1">
    <source>
        <dbReference type="Pfam" id="PF22803"/>
    </source>
</evidence>
<dbReference type="Proteomes" id="UP000324748">
    <property type="component" value="Unassembled WGS sequence"/>
</dbReference>
<name>A0A5B0RG06_PUCGR</name>
<keyword evidence="4" id="KW-1185">Reference proteome</keyword>
<feature type="domain" description="Glycan binding protein Y3-like" evidence="1">
    <location>
        <begin position="148"/>
        <end position="232"/>
    </location>
</feature>
<evidence type="ECO:0000313" key="4">
    <source>
        <dbReference type="Proteomes" id="UP000324748"/>
    </source>
</evidence>
<dbReference type="EMBL" id="VDEP01000203">
    <property type="protein sequence ID" value="KAA1124786.1"/>
    <property type="molecule type" value="Genomic_DNA"/>
</dbReference>
<comment type="caution">
    <text evidence="3">The sequence shown here is derived from an EMBL/GenBank/DDBJ whole genome shotgun (WGS) entry which is preliminary data.</text>
</comment>
<proteinExistence type="predicted"/>
<protein>
    <recommendedName>
        <fullName evidence="1">Glycan binding protein Y3-like domain-containing protein</fullName>
    </recommendedName>
</protein>
<dbReference type="Proteomes" id="UP000325313">
    <property type="component" value="Unassembled WGS sequence"/>
</dbReference>
<evidence type="ECO:0000313" key="3">
    <source>
        <dbReference type="EMBL" id="KAA1124786.1"/>
    </source>
</evidence>
<organism evidence="3 5">
    <name type="scientific">Puccinia graminis f. sp. tritici</name>
    <dbReference type="NCBI Taxonomy" id="56615"/>
    <lineage>
        <taxon>Eukaryota</taxon>
        <taxon>Fungi</taxon>
        <taxon>Dikarya</taxon>
        <taxon>Basidiomycota</taxon>
        <taxon>Pucciniomycotina</taxon>
        <taxon>Pucciniomycetes</taxon>
        <taxon>Pucciniales</taxon>
        <taxon>Pucciniaceae</taxon>
        <taxon>Puccinia</taxon>
    </lineage>
</organism>
<dbReference type="OrthoDB" id="4825549at2759"/>
<sequence length="233" mass="25585">MTHRLALGMIHHQCVLHSVLLRCRRYIYTGISSFKWLVSAVTLSNPRKTPRLKIGEQPDTLGGGCDKRVPSNRQQTSSIAFNSSSEYQLEIAFKRPIRNYIRPTIPELTAMNSINVVLVLSLVISLVSAGCFTSGQTWGSSLNKQKASAFLDEVCRELAGNYDASASRSSCKDGNDNIRFNFNILHTSGGSRSISSEECINGLNKEITGCNQGGRTNDGNWEFTSDPNTGSCK</sequence>
<evidence type="ECO:0000313" key="2">
    <source>
        <dbReference type="EMBL" id="KAA1107405.1"/>
    </source>
</evidence>
<dbReference type="InterPro" id="IPR054443">
    <property type="entry name" value="Y3-like_dom"/>
</dbReference>
<dbReference type="Pfam" id="PF22803">
    <property type="entry name" value="GBD_Y3"/>
    <property type="match status" value="1"/>
</dbReference>
<accession>A0A5B0RG06</accession>
<dbReference type="EMBL" id="VSWC01000029">
    <property type="protein sequence ID" value="KAA1107405.1"/>
    <property type="molecule type" value="Genomic_DNA"/>
</dbReference>